<proteinExistence type="predicted"/>
<accession>A0ABX7WVZ0</accession>
<keyword evidence="1" id="KW-0238">DNA-binding</keyword>
<sequence>MVKNRHLSRAISDRGFFEFRRQLQYKAGMRGAVVVVADRFFASSKTCSVPGCGHKVDKLPLSVREWTCPICGAVHDRDVNAAKNLQEYAVSYTVFACGGEGAGSWCKPTVKPAPVKQEFNAITTFS</sequence>
<name>A0ABX7WVZ0_9GAMM</name>
<organism evidence="3 4">
    <name type="scientific">Thiothrix litoralis</name>
    <dbReference type="NCBI Taxonomy" id="2891210"/>
    <lineage>
        <taxon>Bacteria</taxon>
        <taxon>Pseudomonadati</taxon>
        <taxon>Pseudomonadota</taxon>
        <taxon>Gammaproteobacteria</taxon>
        <taxon>Thiotrichales</taxon>
        <taxon>Thiotrichaceae</taxon>
        <taxon>Thiothrix</taxon>
    </lineage>
</organism>
<dbReference type="InterPro" id="IPR010095">
    <property type="entry name" value="Cas12f1-like_TNB"/>
</dbReference>
<keyword evidence="4" id="KW-1185">Reference proteome</keyword>
<dbReference type="Pfam" id="PF07282">
    <property type="entry name" value="Cas12f1-like_TNB"/>
    <property type="match status" value="1"/>
</dbReference>
<feature type="domain" description="Cas12f1-like TNB" evidence="2">
    <location>
        <begin position="16"/>
        <end position="85"/>
    </location>
</feature>
<evidence type="ECO:0000313" key="3">
    <source>
        <dbReference type="EMBL" id="QTR45824.1"/>
    </source>
</evidence>
<reference evidence="3 4" key="1">
    <citation type="submission" date="2021-04" db="EMBL/GenBank/DDBJ databases">
        <title>Genomics, taxonomy and metabolism of representatives of sulfur bacteria of the genus Thiothrix: Thiothrix fructosivorans QT, Thiothrix unzii A1T and three new species, Thiothrix subterranea sp. nov., Thiothrix litoralis sp. nov. and 'Candidatus Thiothrix anitrata' sp. nov.</title>
        <authorList>
            <person name="Ravin N.V."/>
            <person name="Smolyakov D."/>
            <person name="Rudenko T.S."/>
            <person name="Mardanov A.V."/>
            <person name="Beletsky A.V."/>
            <person name="Markov N.D."/>
            <person name="Fomenkov A.I."/>
            <person name="Roberts R.J."/>
            <person name="Karnachuk O.V."/>
            <person name="Novikov A."/>
            <person name="Grabovich M.Y."/>
        </authorList>
    </citation>
    <scope>NUCLEOTIDE SEQUENCE [LARGE SCALE GENOMIC DNA]</scope>
    <source>
        <strain evidence="3 4">AS</strain>
    </source>
</reference>
<evidence type="ECO:0000313" key="4">
    <source>
        <dbReference type="Proteomes" id="UP000672039"/>
    </source>
</evidence>
<evidence type="ECO:0000259" key="2">
    <source>
        <dbReference type="Pfam" id="PF07282"/>
    </source>
</evidence>
<dbReference type="EMBL" id="CP072801">
    <property type="protein sequence ID" value="QTR45824.1"/>
    <property type="molecule type" value="Genomic_DNA"/>
</dbReference>
<dbReference type="Proteomes" id="UP000672039">
    <property type="component" value="Chromosome"/>
</dbReference>
<protein>
    <submittedName>
        <fullName evidence="3">Transposase</fullName>
    </submittedName>
</protein>
<gene>
    <name evidence="3" type="ORF">J9253_17815</name>
</gene>
<dbReference type="RefSeq" id="WP_210222209.1">
    <property type="nucleotide sequence ID" value="NZ_CP072801.1"/>
</dbReference>
<evidence type="ECO:0000256" key="1">
    <source>
        <dbReference type="ARBA" id="ARBA00023125"/>
    </source>
</evidence>